<evidence type="ECO:0000313" key="1">
    <source>
        <dbReference type="EMBL" id="ERG91925.1"/>
    </source>
</evidence>
<sequence length="177" mass="20523">MAAQSRAFQLSVCMLSPKPNQKAVSNHERALLCERRSHIETEQQQILMVQETVRYSESIVEAVQTLVNEGTFEHKSEFYRFATELLLDSLREDYNPEMLNYDTLAETTHQQLGEFMSEQSAGSGSMFYESAIIIRRHARRGEIDAAEEYIETHYPSERGEYLLLEALLDYYHDTEAE</sequence>
<accession>U1N5P0</accession>
<reference evidence="1 2" key="1">
    <citation type="journal article" date="2013" name="PLoS ONE">
        <title>Assembly-driven community genomics of a hypersaline microbial ecosystem.</title>
        <authorList>
            <person name="Podell S."/>
            <person name="Ugalde J.A."/>
            <person name="Narasingarao P."/>
            <person name="Banfield J.F."/>
            <person name="Heidelberg K.B."/>
            <person name="Allen E.E."/>
        </authorList>
    </citation>
    <scope>NUCLEOTIDE SEQUENCE [LARGE SCALE GENOMIC DNA]</scope>
    <source>
        <strain evidence="2">J07HQW1</strain>
    </source>
</reference>
<dbReference type="STRING" id="1238424.J07HQW1_01959"/>
<dbReference type="EMBL" id="KE356560">
    <property type="protein sequence ID" value="ERG91925.1"/>
    <property type="molecule type" value="Genomic_DNA"/>
</dbReference>
<dbReference type="Proteomes" id="UP000030649">
    <property type="component" value="Unassembled WGS sequence"/>
</dbReference>
<evidence type="ECO:0000313" key="2">
    <source>
        <dbReference type="Proteomes" id="UP000030649"/>
    </source>
</evidence>
<organism evidence="1 2">
    <name type="scientific">Haloquadratum walsbyi J07HQW1</name>
    <dbReference type="NCBI Taxonomy" id="1238424"/>
    <lineage>
        <taxon>Archaea</taxon>
        <taxon>Methanobacteriati</taxon>
        <taxon>Methanobacteriota</taxon>
        <taxon>Stenosarchaea group</taxon>
        <taxon>Halobacteria</taxon>
        <taxon>Halobacteriales</taxon>
        <taxon>Haloferacaceae</taxon>
        <taxon>Haloquadratum</taxon>
    </lineage>
</organism>
<gene>
    <name evidence="1" type="ORF">J07HQW1_01959</name>
</gene>
<dbReference type="AlphaFoldDB" id="U1N5P0"/>
<protein>
    <submittedName>
        <fullName evidence="1">Uncharacterized protein</fullName>
    </submittedName>
</protein>
<dbReference type="HOGENOM" id="CLU_129661_0_0_2"/>
<proteinExistence type="predicted"/>
<name>U1N5P0_9EURY</name>